<evidence type="ECO:0000256" key="1">
    <source>
        <dbReference type="SAM" id="SignalP"/>
    </source>
</evidence>
<comment type="caution">
    <text evidence="2">The sequence shown here is derived from an EMBL/GenBank/DDBJ whole genome shotgun (WGS) entry which is preliminary data.</text>
</comment>
<feature type="chain" id="PRO_5013141376" evidence="1">
    <location>
        <begin position="18"/>
        <end position="38"/>
    </location>
</feature>
<organism evidence="2 3">
    <name type="scientific">Enterospora canceri</name>
    <dbReference type="NCBI Taxonomy" id="1081671"/>
    <lineage>
        <taxon>Eukaryota</taxon>
        <taxon>Fungi</taxon>
        <taxon>Fungi incertae sedis</taxon>
        <taxon>Microsporidia</taxon>
        <taxon>Enterocytozoonidae</taxon>
        <taxon>Enterospora</taxon>
    </lineage>
</organism>
<gene>
    <name evidence="2" type="ORF">ECANGB1_2742</name>
</gene>
<reference evidence="2 3" key="1">
    <citation type="journal article" date="2017" name="Environ. Microbiol.">
        <title>Decay of the glycolytic pathway and adaptation to intranuclear parasitism within Enterocytozoonidae microsporidia.</title>
        <authorList>
            <person name="Wiredu Boakye D."/>
            <person name="Jaroenlak P."/>
            <person name="Prachumwat A."/>
            <person name="Williams T.A."/>
            <person name="Bateman K.S."/>
            <person name="Itsathitphaisarn O."/>
            <person name="Sritunyalucksana K."/>
            <person name="Paszkiewicz K.H."/>
            <person name="Moore K.A."/>
            <person name="Stentiford G.D."/>
            <person name="Williams B.A."/>
        </authorList>
    </citation>
    <scope>NUCLEOTIDE SEQUENCE [LARGE SCALE GENOMIC DNA]</scope>
    <source>
        <strain evidence="2 3">GB1</strain>
    </source>
</reference>
<dbReference type="EMBL" id="LWDP01000204">
    <property type="protein sequence ID" value="ORD93116.1"/>
    <property type="molecule type" value="Genomic_DNA"/>
</dbReference>
<name>A0A1Y1S572_9MICR</name>
<dbReference type="AlphaFoldDB" id="A0A1Y1S572"/>
<feature type="signal peptide" evidence="1">
    <location>
        <begin position="1"/>
        <end position="17"/>
    </location>
</feature>
<evidence type="ECO:0000313" key="2">
    <source>
        <dbReference type="EMBL" id="ORD93116.1"/>
    </source>
</evidence>
<sequence length="38" mass="4290">MPFFLLHFVAQISLSCGIQRVLSLLSGGMRMRCNTCRC</sequence>
<proteinExistence type="predicted"/>
<dbReference type="VEuPathDB" id="MicrosporidiaDB:ECANGB1_2742"/>
<keyword evidence="3" id="KW-1185">Reference proteome</keyword>
<protein>
    <submittedName>
        <fullName evidence="2">Uncharacterized protein</fullName>
    </submittedName>
</protein>
<keyword evidence="1" id="KW-0732">Signal</keyword>
<dbReference type="Proteomes" id="UP000192639">
    <property type="component" value="Unassembled WGS sequence"/>
</dbReference>
<accession>A0A1Y1S572</accession>
<evidence type="ECO:0000313" key="3">
    <source>
        <dbReference type="Proteomes" id="UP000192639"/>
    </source>
</evidence>